<accession>A0AAV5E4D4</accession>
<name>A0AAV5E4D4_ELECO</name>
<keyword evidence="4" id="KW-0378">Hydrolase</keyword>
<keyword evidence="7" id="KW-1185">Reference proteome</keyword>
<keyword evidence="2" id="KW-0690">Ribosome biogenesis</keyword>
<dbReference type="NCBIfam" id="TIGR00250">
    <property type="entry name" value="RNAse_H_YqgF"/>
    <property type="match status" value="1"/>
</dbReference>
<dbReference type="SMART" id="SM00732">
    <property type="entry name" value="YqgFc"/>
    <property type="match status" value="1"/>
</dbReference>
<reference evidence="6" key="2">
    <citation type="submission" date="2021-12" db="EMBL/GenBank/DDBJ databases">
        <title>Resequencing data analysis of finger millet.</title>
        <authorList>
            <person name="Hatakeyama M."/>
            <person name="Aluri S."/>
            <person name="Balachadran M.T."/>
            <person name="Sivarajan S.R."/>
            <person name="Poveda L."/>
            <person name="Shimizu-Inatsugi R."/>
            <person name="Schlapbach R."/>
            <person name="Sreeman S.M."/>
            <person name="Shimizu K.K."/>
        </authorList>
    </citation>
    <scope>NUCLEOTIDE SEQUENCE</scope>
</reference>
<dbReference type="Proteomes" id="UP001054889">
    <property type="component" value="Unassembled WGS sequence"/>
</dbReference>
<dbReference type="InterPro" id="IPR037027">
    <property type="entry name" value="YqgF/RNaseH-like_dom_sf"/>
</dbReference>
<dbReference type="HAMAP" id="MF_00651">
    <property type="entry name" value="Nuclease_YqgF"/>
    <property type="match status" value="1"/>
</dbReference>
<dbReference type="PANTHER" id="PTHR33317">
    <property type="entry name" value="POLYNUCLEOTIDYL TRANSFERASE, RIBONUCLEASE H-LIKE SUPERFAMILY PROTEIN"/>
    <property type="match status" value="1"/>
</dbReference>
<evidence type="ECO:0000256" key="1">
    <source>
        <dbReference type="ARBA" id="ARBA00022490"/>
    </source>
</evidence>
<organism evidence="6 7">
    <name type="scientific">Eleusine coracana subsp. coracana</name>
    <dbReference type="NCBI Taxonomy" id="191504"/>
    <lineage>
        <taxon>Eukaryota</taxon>
        <taxon>Viridiplantae</taxon>
        <taxon>Streptophyta</taxon>
        <taxon>Embryophyta</taxon>
        <taxon>Tracheophyta</taxon>
        <taxon>Spermatophyta</taxon>
        <taxon>Magnoliopsida</taxon>
        <taxon>Liliopsida</taxon>
        <taxon>Poales</taxon>
        <taxon>Poaceae</taxon>
        <taxon>PACMAD clade</taxon>
        <taxon>Chloridoideae</taxon>
        <taxon>Cynodonteae</taxon>
        <taxon>Eleusininae</taxon>
        <taxon>Eleusine</taxon>
    </lineage>
</organism>
<sequence length="178" mass="19904">MRLLKAEELFRKVLEGGSKKKPARLLGLDVGSKYVGLAVSDETNRIAFPLSVLSRTKTNVNLMADDFKTLVSKYSLAGFVVGYPFNLHGQPSPDAVHVRLLAGELSKTGKLDDQFYTYWDENFTSKVNFCVEALLHPLNLKNRDEAKTITDKFAAVCILQGYLDNMNRTLRSEVKSEA</sequence>
<dbReference type="InterPro" id="IPR012337">
    <property type="entry name" value="RNaseH-like_sf"/>
</dbReference>
<dbReference type="SUPFAM" id="SSF53098">
    <property type="entry name" value="Ribonuclease H-like"/>
    <property type="match status" value="1"/>
</dbReference>
<dbReference type="InterPro" id="IPR005227">
    <property type="entry name" value="YqgF"/>
</dbReference>
<dbReference type="GO" id="GO:0016787">
    <property type="term" value="F:hydrolase activity"/>
    <property type="evidence" value="ECO:0007669"/>
    <property type="project" value="UniProtKB-KW"/>
</dbReference>
<dbReference type="Gene3D" id="3.30.420.140">
    <property type="entry name" value="YqgF/RNase H-like domain"/>
    <property type="match status" value="1"/>
</dbReference>
<protein>
    <recommendedName>
        <fullName evidence="5">YqgF/RNase H-like domain-containing protein</fullName>
    </recommendedName>
</protein>
<evidence type="ECO:0000256" key="2">
    <source>
        <dbReference type="ARBA" id="ARBA00022517"/>
    </source>
</evidence>
<dbReference type="AlphaFoldDB" id="A0AAV5E4D4"/>
<evidence type="ECO:0000313" key="6">
    <source>
        <dbReference type="EMBL" id="GJN17572.1"/>
    </source>
</evidence>
<evidence type="ECO:0000313" key="7">
    <source>
        <dbReference type="Proteomes" id="UP001054889"/>
    </source>
</evidence>
<dbReference type="FunFam" id="3.30.420.140:FF:000008">
    <property type="entry name" value="Putative pre-16S rRNA nuclease"/>
    <property type="match status" value="1"/>
</dbReference>
<dbReference type="GO" id="GO:0000967">
    <property type="term" value="P:rRNA 5'-end processing"/>
    <property type="evidence" value="ECO:0007669"/>
    <property type="project" value="TreeGrafter"/>
</dbReference>
<dbReference type="CDD" id="cd16964">
    <property type="entry name" value="YqgF"/>
    <property type="match status" value="1"/>
</dbReference>
<dbReference type="GO" id="GO:0004518">
    <property type="term" value="F:nuclease activity"/>
    <property type="evidence" value="ECO:0007669"/>
    <property type="project" value="UniProtKB-KW"/>
</dbReference>
<feature type="domain" description="YqgF/RNase H-like" evidence="5">
    <location>
        <begin position="23"/>
        <end position="128"/>
    </location>
</feature>
<keyword evidence="1" id="KW-0963">Cytoplasm</keyword>
<gene>
    <name evidence="6" type="primary">gb04650</name>
    <name evidence="6" type="ORF">PR202_gb04650</name>
</gene>
<keyword evidence="3" id="KW-0540">Nuclease</keyword>
<dbReference type="InterPro" id="IPR006641">
    <property type="entry name" value="YqgF/RNaseH-like_dom"/>
</dbReference>
<reference evidence="6" key="1">
    <citation type="journal article" date="2018" name="DNA Res.">
        <title>Multiple hybrid de novo genome assembly of finger millet, an orphan allotetraploid crop.</title>
        <authorList>
            <person name="Hatakeyama M."/>
            <person name="Aluri S."/>
            <person name="Balachadran M.T."/>
            <person name="Sivarajan S.R."/>
            <person name="Patrignani A."/>
            <person name="Gruter S."/>
            <person name="Poveda L."/>
            <person name="Shimizu-Inatsugi R."/>
            <person name="Baeten J."/>
            <person name="Francoijs K.J."/>
            <person name="Nataraja K.N."/>
            <person name="Reddy Y.A.N."/>
            <person name="Phadnis S."/>
            <person name="Ravikumar R.L."/>
            <person name="Schlapbach R."/>
            <person name="Sreeman S.M."/>
            <person name="Shimizu K.K."/>
        </authorList>
    </citation>
    <scope>NUCLEOTIDE SEQUENCE</scope>
</reference>
<dbReference type="EMBL" id="BQKI01000073">
    <property type="protein sequence ID" value="GJN17572.1"/>
    <property type="molecule type" value="Genomic_DNA"/>
</dbReference>
<comment type="caution">
    <text evidence="6">The sequence shown here is derived from an EMBL/GenBank/DDBJ whole genome shotgun (WGS) entry which is preliminary data.</text>
</comment>
<evidence type="ECO:0000256" key="3">
    <source>
        <dbReference type="ARBA" id="ARBA00022722"/>
    </source>
</evidence>
<proteinExistence type="inferred from homology"/>
<evidence type="ECO:0000256" key="4">
    <source>
        <dbReference type="ARBA" id="ARBA00022801"/>
    </source>
</evidence>
<evidence type="ECO:0000259" key="5">
    <source>
        <dbReference type="SMART" id="SM00732"/>
    </source>
</evidence>
<dbReference type="Pfam" id="PF03652">
    <property type="entry name" value="RuvX"/>
    <property type="match status" value="1"/>
</dbReference>
<dbReference type="PANTHER" id="PTHR33317:SF1">
    <property type="entry name" value="POLYNUCLEOTIDYL TRANSFERASE, RIBONUCLEASE H-LIKE SUPERFAMILY PROTEIN"/>
    <property type="match status" value="1"/>
</dbReference>